<evidence type="ECO:0000256" key="2">
    <source>
        <dbReference type="ARBA" id="ARBA00023002"/>
    </source>
</evidence>
<dbReference type="FunFam" id="3.40.309.10:FF:000009">
    <property type="entry name" value="Aldehyde dehydrogenase A"/>
    <property type="match status" value="1"/>
</dbReference>
<evidence type="ECO:0000313" key="7">
    <source>
        <dbReference type="Proteomes" id="UP001144256"/>
    </source>
</evidence>
<sequence>MIILYKQYINGSCIEGDGSIIKVVNPATEEIVTEFKGASSVQTETALTAAYKAFKTWSKLSINERNTWIEKLRIKLLEEKNNMVNILISETGKTTEDAEYDFGMLILCLSYYQEEAKRVYGETIPDYDDNFKNIIVKKPRGVIAAHLAWNFPLLNVGYKLGPSLASGCTCILKPSKETPLTTLYIGKVAESIDFPEGVINIISGLSSEVAATINGSKIPSLITLIGSTETGLKIVEQSSTSIKHFSLELGGNAPAVVTEHAKIEDAAKKLVDLKFTNAGQVCVSPNRIFVHSSVYDTFIKYAKEFAEKVVLGAGSDEGAMMGPLLTDRARTRMLGLIEDAVNHGAKVITGGKKPEDHDKGYYLLPTILTDVDKDMKVYREEIFGPIMGIAKFDTIEEVIEKANDTEYGLTSYVFSENLSEVMKLSEAIDAGTVCVNEPYYAINQPHGGVKQSGIGKDCSKYSLEEYFTLKRISLRV</sequence>
<dbReference type="EMBL" id="BRLB01000010">
    <property type="protein sequence ID" value="GKX30588.1"/>
    <property type="molecule type" value="Genomic_DNA"/>
</dbReference>
<evidence type="ECO:0000259" key="5">
    <source>
        <dbReference type="Pfam" id="PF00171"/>
    </source>
</evidence>
<dbReference type="PANTHER" id="PTHR43353">
    <property type="entry name" value="SUCCINATE-SEMIALDEHYDE DEHYDROGENASE, MITOCHONDRIAL"/>
    <property type="match status" value="1"/>
</dbReference>
<keyword evidence="7" id="KW-1185">Reference proteome</keyword>
<dbReference type="FunFam" id="3.40.605.10:FF:000063">
    <property type="entry name" value="Succinate-semialdehyde dehydrogenase, mitochondrial"/>
    <property type="match status" value="1"/>
</dbReference>
<dbReference type="InterPro" id="IPR016163">
    <property type="entry name" value="Ald_DH_C"/>
</dbReference>
<evidence type="ECO:0000256" key="1">
    <source>
        <dbReference type="ARBA" id="ARBA00009986"/>
    </source>
</evidence>
<dbReference type="InterPro" id="IPR050740">
    <property type="entry name" value="Aldehyde_DH_Superfamily"/>
</dbReference>
<dbReference type="Gene3D" id="3.40.309.10">
    <property type="entry name" value="Aldehyde Dehydrogenase, Chain A, domain 2"/>
    <property type="match status" value="1"/>
</dbReference>
<protein>
    <submittedName>
        <fullName evidence="6">NAD-dependent succinate-semialdehyde dehydrogenase</fullName>
    </submittedName>
</protein>
<feature type="domain" description="Aldehyde dehydrogenase" evidence="5">
    <location>
        <begin position="17"/>
        <end position="471"/>
    </location>
</feature>
<dbReference type="PROSITE" id="PS00687">
    <property type="entry name" value="ALDEHYDE_DEHYDR_GLU"/>
    <property type="match status" value="1"/>
</dbReference>
<dbReference type="GO" id="GO:0004777">
    <property type="term" value="F:succinate-semialdehyde dehydrogenase (NAD+) activity"/>
    <property type="evidence" value="ECO:0007669"/>
    <property type="project" value="TreeGrafter"/>
</dbReference>
<evidence type="ECO:0000256" key="4">
    <source>
        <dbReference type="RuleBase" id="RU003345"/>
    </source>
</evidence>
<dbReference type="InterPro" id="IPR016162">
    <property type="entry name" value="Ald_DH_N"/>
</dbReference>
<keyword evidence="2 4" id="KW-0560">Oxidoreductase</keyword>
<dbReference type="SUPFAM" id="SSF53720">
    <property type="entry name" value="ALDH-like"/>
    <property type="match status" value="1"/>
</dbReference>
<dbReference type="Gene3D" id="3.40.605.10">
    <property type="entry name" value="Aldehyde Dehydrogenase, Chain A, domain 1"/>
    <property type="match status" value="1"/>
</dbReference>
<dbReference type="InterPro" id="IPR015590">
    <property type="entry name" value="Aldehyde_DH_dom"/>
</dbReference>
<gene>
    <name evidence="6" type="primary">gabD</name>
    <name evidence="6" type="ORF">SH1V18_30680</name>
</gene>
<reference evidence="6" key="1">
    <citation type="submission" date="2022-06" db="EMBL/GenBank/DDBJ databases">
        <title>Vallitalea longa sp. nov., an anaerobic bacterium isolated from marine sediment.</title>
        <authorList>
            <person name="Hirano S."/>
            <person name="Terahara T."/>
            <person name="Mori K."/>
            <person name="Hamada M."/>
            <person name="Matsumoto R."/>
            <person name="Kobayashi T."/>
        </authorList>
    </citation>
    <scope>NUCLEOTIDE SEQUENCE</scope>
    <source>
        <strain evidence="6">SH18-1</strain>
    </source>
</reference>
<dbReference type="PANTHER" id="PTHR43353:SF5">
    <property type="entry name" value="SUCCINATE-SEMIALDEHYDE DEHYDROGENASE, MITOCHONDRIAL"/>
    <property type="match status" value="1"/>
</dbReference>
<comment type="similarity">
    <text evidence="1 4">Belongs to the aldehyde dehydrogenase family.</text>
</comment>
<dbReference type="InterPro" id="IPR016161">
    <property type="entry name" value="Ald_DH/histidinol_DH"/>
</dbReference>
<evidence type="ECO:0000313" key="6">
    <source>
        <dbReference type="EMBL" id="GKX30588.1"/>
    </source>
</evidence>
<proteinExistence type="inferred from homology"/>
<organism evidence="6 7">
    <name type="scientific">Vallitalea longa</name>
    <dbReference type="NCBI Taxonomy" id="2936439"/>
    <lineage>
        <taxon>Bacteria</taxon>
        <taxon>Bacillati</taxon>
        <taxon>Bacillota</taxon>
        <taxon>Clostridia</taxon>
        <taxon>Lachnospirales</taxon>
        <taxon>Vallitaleaceae</taxon>
        <taxon>Vallitalea</taxon>
    </lineage>
</organism>
<dbReference type="AlphaFoldDB" id="A0A9W6DGL9"/>
<dbReference type="GO" id="GO:0009450">
    <property type="term" value="P:gamma-aminobutyric acid catabolic process"/>
    <property type="evidence" value="ECO:0007669"/>
    <property type="project" value="TreeGrafter"/>
</dbReference>
<name>A0A9W6DGL9_9FIRM</name>
<accession>A0A9W6DGL9</accession>
<evidence type="ECO:0000256" key="3">
    <source>
        <dbReference type="PROSITE-ProRule" id="PRU10007"/>
    </source>
</evidence>
<comment type="caution">
    <text evidence="6">The sequence shown here is derived from an EMBL/GenBank/DDBJ whole genome shotgun (WGS) entry which is preliminary data.</text>
</comment>
<dbReference type="Proteomes" id="UP001144256">
    <property type="component" value="Unassembled WGS sequence"/>
</dbReference>
<dbReference type="Pfam" id="PF00171">
    <property type="entry name" value="Aldedh"/>
    <property type="match status" value="1"/>
</dbReference>
<dbReference type="InterPro" id="IPR029510">
    <property type="entry name" value="Ald_DH_CS_GLU"/>
</dbReference>
<feature type="active site" evidence="3">
    <location>
        <position position="248"/>
    </location>
</feature>